<comment type="cofactor">
    <cofactor evidence="6">
        <name>Zn(2+)</name>
        <dbReference type="ChEBI" id="CHEBI:29105"/>
    </cofactor>
    <text evidence="6">Binds 1 zinc ion per subunit.</text>
</comment>
<dbReference type="EMBL" id="VDES01000003">
    <property type="protein sequence ID" value="MBA1375545.1"/>
    <property type="molecule type" value="Genomic_DNA"/>
</dbReference>
<dbReference type="InterPro" id="IPR051156">
    <property type="entry name" value="Mito/Outer_Membr_Metalloprot"/>
</dbReference>
<dbReference type="RefSeq" id="WP_343871555.1">
    <property type="nucleotide sequence ID" value="NZ_BAAAGB010000001.1"/>
</dbReference>
<protein>
    <submittedName>
        <fullName evidence="9">Peptidase M48 family protein</fullName>
    </submittedName>
</protein>
<evidence type="ECO:0000259" key="8">
    <source>
        <dbReference type="Pfam" id="PF01435"/>
    </source>
</evidence>
<evidence type="ECO:0000256" key="6">
    <source>
        <dbReference type="RuleBase" id="RU003983"/>
    </source>
</evidence>
<sequence length="342" mass="36558">MRRAACAWAMAGLMALAVPLPAIAASGSPKASEWSLDALRAADVRVLSVGYRLATANAPFCRAIENAAGMTLHHIGQYPDAAAARATFGFGGDYAVLALVADGPAARAGLRTDDAIVSLNGIPLAPPAAELAAIDQVAAYRPIAWADTRMRAALDKGPVVLGILRGGQPMAITVTGTPACRSRFELRPSDSYGASADGDIVGITVPMLSFMADDDELAAILAHELAHNLLEHRRRLNEAGVQRGLLQQLGRNARLTLATEIEADRLSIWLMANAGYDAQASVRFWTRYGKQRGKGIFSAPTHYRWKKRVGLFEAEIAKMQTAPRDARGWYPPLLAEPPALLE</sequence>
<keyword evidence="7" id="KW-0732">Signal</keyword>
<feature type="signal peptide" evidence="7">
    <location>
        <begin position="1"/>
        <end position="24"/>
    </location>
</feature>
<keyword evidence="2" id="KW-0479">Metal-binding</keyword>
<dbReference type="SUPFAM" id="SSF50156">
    <property type="entry name" value="PDZ domain-like"/>
    <property type="match status" value="1"/>
</dbReference>
<keyword evidence="5 6" id="KW-0482">Metalloprotease</keyword>
<gene>
    <name evidence="9" type="ORF">FG486_14445</name>
</gene>
<dbReference type="PANTHER" id="PTHR22726:SF1">
    <property type="entry name" value="METALLOENDOPEPTIDASE OMA1, MITOCHONDRIAL"/>
    <property type="match status" value="1"/>
</dbReference>
<name>A0A7V8U9L9_9SPHN</name>
<evidence type="ECO:0000313" key="9">
    <source>
        <dbReference type="EMBL" id="MBA1375545.1"/>
    </source>
</evidence>
<keyword evidence="4 6" id="KW-0862">Zinc</keyword>
<dbReference type="Gene3D" id="2.30.42.10">
    <property type="match status" value="1"/>
</dbReference>
<evidence type="ECO:0000256" key="3">
    <source>
        <dbReference type="ARBA" id="ARBA00022801"/>
    </source>
</evidence>
<dbReference type="Pfam" id="PF01435">
    <property type="entry name" value="Peptidase_M48"/>
    <property type="match status" value="1"/>
</dbReference>
<evidence type="ECO:0000256" key="1">
    <source>
        <dbReference type="ARBA" id="ARBA00022670"/>
    </source>
</evidence>
<dbReference type="InterPro" id="IPR001915">
    <property type="entry name" value="Peptidase_M48"/>
</dbReference>
<proteinExistence type="inferred from homology"/>
<keyword evidence="10" id="KW-1185">Reference proteome</keyword>
<dbReference type="Proteomes" id="UP000589292">
    <property type="component" value="Unassembled WGS sequence"/>
</dbReference>
<dbReference type="AlphaFoldDB" id="A0A7V8U9L9"/>
<feature type="domain" description="Peptidase M48" evidence="8">
    <location>
        <begin position="192"/>
        <end position="236"/>
    </location>
</feature>
<comment type="caution">
    <text evidence="9">The sequence shown here is derived from an EMBL/GenBank/DDBJ whole genome shotgun (WGS) entry which is preliminary data.</text>
</comment>
<dbReference type="InterPro" id="IPR036034">
    <property type="entry name" value="PDZ_sf"/>
</dbReference>
<reference evidence="9 10" key="1">
    <citation type="journal article" date="1994" name="Int. J. Syst. Bacteriol.">
        <title>Phylogenetic positions of novel aerobic, bacteriochlorophyll a-containing bacteria and description of Roseococcus thiosulfatophilus gen. nov., sp. nov., Erythromicrobium ramosum gen. nov., sp. nov., and Erythrobacter litoralis sp. nov.</title>
        <authorList>
            <person name="Yurkov V."/>
            <person name="Stackebrandt E."/>
            <person name="Holmes A."/>
            <person name="Fuerst J.A."/>
            <person name="Hugenholtz P."/>
            <person name="Golecki J."/>
            <person name="Gad'on N."/>
            <person name="Gorlenko V.M."/>
            <person name="Kompantseva E.I."/>
            <person name="Drews G."/>
        </authorList>
    </citation>
    <scope>NUCLEOTIDE SEQUENCE [LARGE SCALE GENOMIC DNA]</scope>
    <source>
        <strain evidence="9 10">KR-99</strain>
    </source>
</reference>
<evidence type="ECO:0000256" key="2">
    <source>
        <dbReference type="ARBA" id="ARBA00022723"/>
    </source>
</evidence>
<feature type="chain" id="PRO_5030685157" evidence="7">
    <location>
        <begin position="25"/>
        <end position="342"/>
    </location>
</feature>
<comment type="similarity">
    <text evidence="6">Belongs to the peptidase M48 family.</text>
</comment>
<keyword evidence="1 6" id="KW-0645">Protease</keyword>
<evidence type="ECO:0000256" key="5">
    <source>
        <dbReference type="ARBA" id="ARBA00023049"/>
    </source>
</evidence>
<dbReference type="CDD" id="cd07342">
    <property type="entry name" value="M48C_Oma1_like"/>
    <property type="match status" value="1"/>
</dbReference>
<evidence type="ECO:0000313" key="10">
    <source>
        <dbReference type="Proteomes" id="UP000589292"/>
    </source>
</evidence>
<dbReference type="GO" id="GO:0016020">
    <property type="term" value="C:membrane"/>
    <property type="evidence" value="ECO:0007669"/>
    <property type="project" value="TreeGrafter"/>
</dbReference>
<accession>A0A7V8U9L9</accession>
<keyword evidence="3 6" id="KW-0378">Hydrolase</keyword>
<organism evidence="9 10">
    <name type="scientific">Sphingomonas ursincola</name>
    <dbReference type="NCBI Taxonomy" id="56361"/>
    <lineage>
        <taxon>Bacteria</taxon>
        <taxon>Pseudomonadati</taxon>
        <taxon>Pseudomonadota</taxon>
        <taxon>Alphaproteobacteria</taxon>
        <taxon>Sphingomonadales</taxon>
        <taxon>Sphingomonadaceae</taxon>
        <taxon>Sphingomonas</taxon>
    </lineage>
</organism>
<evidence type="ECO:0000256" key="4">
    <source>
        <dbReference type="ARBA" id="ARBA00022833"/>
    </source>
</evidence>
<dbReference type="PANTHER" id="PTHR22726">
    <property type="entry name" value="METALLOENDOPEPTIDASE OMA1"/>
    <property type="match status" value="1"/>
</dbReference>
<dbReference type="GO" id="GO:0046872">
    <property type="term" value="F:metal ion binding"/>
    <property type="evidence" value="ECO:0007669"/>
    <property type="project" value="UniProtKB-KW"/>
</dbReference>
<evidence type="ECO:0000256" key="7">
    <source>
        <dbReference type="SAM" id="SignalP"/>
    </source>
</evidence>
<dbReference type="GO" id="GO:0004222">
    <property type="term" value="F:metalloendopeptidase activity"/>
    <property type="evidence" value="ECO:0007669"/>
    <property type="project" value="InterPro"/>
</dbReference>
<dbReference type="GO" id="GO:0051603">
    <property type="term" value="P:proteolysis involved in protein catabolic process"/>
    <property type="evidence" value="ECO:0007669"/>
    <property type="project" value="TreeGrafter"/>
</dbReference>